<dbReference type="RefSeq" id="WP_269311582.1">
    <property type="nucleotide sequence ID" value="NZ_CP114052.1"/>
</dbReference>
<accession>A0ABY7JNE5</accession>
<proteinExistence type="predicted"/>
<keyword evidence="1" id="KW-1133">Transmembrane helix</keyword>
<feature type="transmembrane region" description="Helical" evidence="1">
    <location>
        <begin position="302"/>
        <end position="324"/>
    </location>
</feature>
<evidence type="ECO:0000313" key="2">
    <source>
        <dbReference type="EMBL" id="WAW14889.1"/>
    </source>
</evidence>
<organism evidence="2 3">
    <name type="scientific">Peptostreptococcus equinus</name>
    <dbReference type="NCBI Taxonomy" id="3003601"/>
    <lineage>
        <taxon>Bacteria</taxon>
        <taxon>Bacillati</taxon>
        <taxon>Bacillota</taxon>
        <taxon>Clostridia</taxon>
        <taxon>Peptostreptococcales</taxon>
        <taxon>Peptostreptococcaceae</taxon>
        <taxon>Peptostreptococcus</taxon>
    </lineage>
</organism>
<dbReference type="EMBL" id="CP114052">
    <property type="protein sequence ID" value="WAW14889.1"/>
    <property type="molecule type" value="Genomic_DNA"/>
</dbReference>
<reference evidence="2" key="1">
    <citation type="submission" date="2022-12" db="EMBL/GenBank/DDBJ databases">
        <title>Peptostreptococcus.</title>
        <authorList>
            <person name="Lee S.H."/>
        </authorList>
    </citation>
    <scope>NUCLEOTIDE SEQUENCE</scope>
    <source>
        <strain evidence="2">CBA3647</strain>
    </source>
</reference>
<feature type="transmembrane region" description="Helical" evidence="1">
    <location>
        <begin position="42"/>
        <end position="70"/>
    </location>
</feature>
<evidence type="ECO:0000313" key="3">
    <source>
        <dbReference type="Proteomes" id="UP001164187"/>
    </source>
</evidence>
<sequence length="339" mass="38444">MEIKESILFRKNIITLILFVVFSILTFFIGEKIYFLSILASLVLMIVSIQAHILISISFTVLGVAITYLLGGEIAAIKIALIYYIPSLLCGIIINGSRIRKIYIIKEKESKKIKVKQNQYASISTFLLSILVFAVGIALYYIVMKYIFDNDIIKNLQGILDKVVAIYRQNLSPQDLKRIEDTGVLGKVSNIGSIFAVLIFAKAVLYSIICYFVAIRLSNYVYSNKIEHIGVDNFVLPGKPVYVLFISILILFFVGYYNKEINTEFIIGNYIAVMSILFLLQGISLFIYIVKNWSQTKKAVNWILFILIILFMGIAPGLAIIGMLDNTMGYRDRWLSVDK</sequence>
<feature type="transmembrane region" description="Helical" evidence="1">
    <location>
        <begin position="270"/>
        <end position="290"/>
    </location>
</feature>
<protein>
    <submittedName>
        <fullName evidence="2">DUF2232 domain-containing protein</fullName>
    </submittedName>
</protein>
<feature type="transmembrane region" description="Helical" evidence="1">
    <location>
        <begin position="76"/>
        <end position="99"/>
    </location>
</feature>
<keyword evidence="1" id="KW-0472">Membrane</keyword>
<evidence type="ECO:0000256" key="1">
    <source>
        <dbReference type="SAM" id="Phobius"/>
    </source>
</evidence>
<feature type="transmembrane region" description="Helical" evidence="1">
    <location>
        <begin position="120"/>
        <end position="143"/>
    </location>
</feature>
<feature type="transmembrane region" description="Helical" evidence="1">
    <location>
        <begin position="12"/>
        <end position="30"/>
    </location>
</feature>
<feature type="transmembrane region" description="Helical" evidence="1">
    <location>
        <begin position="191"/>
        <end position="215"/>
    </location>
</feature>
<dbReference type="Proteomes" id="UP001164187">
    <property type="component" value="Chromosome"/>
</dbReference>
<keyword evidence="1" id="KW-0812">Transmembrane</keyword>
<gene>
    <name evidence="2" type="ORF">O0R46_09930</name>
</gene>
<dbReference type="Pfam" id="PF09991">
    <property type="entry name" value="DUF2232"/>
    <property type="match status" value="1"/>
</dbReference>
<name>A0ABY7JNE5_9FIRM</name>
<keyword evidence="3" id="KW-1185">Reference proteome</keyword>
<dbReference type="InterPro" id="IPR018710">
    <property type="entry name" value="DUF2232"/>
</dbReference>
<feature type="transmembrane region" description="Helical" evidence="1">
    <location>
        <begin position="241"/>
        <end position="258"/>
    </location>
</feature>